<keyword evidence="3" id="KW-1185">Reference proteome</keyword>
<reference evidence="2" key="1">
    <citation type="submission" date="2013-02" db="EMBL/GenBank/DDBJ databases">
        <title>Differentiation, distribution, and elimination of closteroviruses infecting Cordyline fruticosa (L.) in Hawaii.</title>
        <authorList>
            <person name="Melzer M.J."/>
        </authorList>
    </citation>
    <scope>NUCLEOTIDE SEQUENCE [LARGE SCALE GENOMIC DNA]</scope>
    <source>
        <strain evidence="2">SJ1</strain>
    </source>
</reference>
<sequence length="55" mass="6777">MNFILFCSFFLFLYTHLSSYQFYFVLSGFILFVYIFLNIPSLNHNYIVYKPIFRN</sequence>
<organism evidence="2 3">
    <name type="scientific">Cordyline virus 3</name>
    <dbReference type="NCBI Taxonomy" id="1177752"/>
    <lineage>
        <taxon>Viruses</taxon>
        <taxon>Riboviria</taxon>
        <taxon>Orthornavirae</taxon>
        <taxon>Kitrinoviricota</taxon>
        <taxon>Alsuviricetes</taxon>
        <taxon>Martellivirales</taxon>
        <taxon>Closteroviridae</taxon>
        <taxon>Velarivirus</taxon>
        <taxon>Velarivirus tricordylinae</taxon>
    </lineage>
</organism>
<evidence type="ECO:0000313" key="3">
    <source>
        <dbReference type="Proteomes" id="UP000232845"/>
    </source>
</evidence>
<dbReference type="Proteomes" id="UP000232845">
    <property type="component" value="Segment"/>
</dbReference>
<keyword evidence="1" id="KW-0472">Membrane</keyword>
<name>L7P0M9_9CLOS</name>
<keyword evidence="1" id="KW-1133">Transmembrane helix</keyword>
<dbReference type="GeneID" id="40524921"/>
<proteinExistence type="predicted"/>
<protein>
    <submittedName>
        <fullName evidence="2">6.8 kDa transmembrane protein</fullName>
    </submittedName>
</protein>
<feature type="transmembrane region" description="Helical" evidence="1">
    <location>
        <begin position="29"/>
        <end position="49"/>
    </location>
</feature>
<evidence type="ECO:0000313" key="2">
    <source>
        <dbReference type="EMBL" id="AFJ05057.1"/>
    </source>
</evidence>
<evidence type="ECO:0000256" key="1">
    <source>
        <dbReference type="SAM" id="Phobius"/>
    </source>
</evidence>
<keyword evidence="1 2" id="KW-0812">Transmembrane</keyword>
<dbReference type="KEGG" id="vg:40524921"/>
<dbReference type="RefSeq" id="YP_009664815.1">
    <property type="nucleotide sequence ID" value="NC_043107.1"/>
</dbReference>
<accession>L7P0M9</accession>
<dbReference type="EMBL" id="JQ599283">
    <property type="protein sequence ID" value="AFJ05057.1"/>
    <property type="molecule type" value="Genomic_RNA"/>
</dbReference>